<accession>A0A4Q9MQD9</accession>
<dbReference type="EMBL" id="ML143409">
    <property type="protein sequence ID" value="TBU29929.1"/>
    <property type="molecule type" value="Genomic_DNA"/>
</dbReference>
<proteinExistence type="predicted"/>
<organism evidence="1">
    <name type="scientific">Dichomitus squalens</name>
    <dbReference type="NCBI Taxonomy" id="114155"/>
    <lineage>
        <taxon>Eukaryota</taxon>
        <taxon>Fungi</taxon>
        <taxon>Dikarya</taxon>
        <taxon>Basidiomycota</taxon>
        <taxon>Agaricomycotina</taxon>
        <taxon>Agaricomycetes</taxon>
        <taxon>Polyporales</taxon>
        <taxon>Polyporaceae</taxon>
        <taxon>Dichomitus</taxon>
    </lineage>
</organism>
<sequence>MQSHQFLLQCPGDPVSRTPAATELRRSLRQFLALYGLARGRGYSAAAHDASRSLRWEYSNWGAMTGLTRASPDLTTLPIKFVDASIGLLTRSLVRPPRRSWNLAVNLRRLTLRYCGSCSDSCPPPPIVYAIDIAPLFKLGSEPFAVAKSSCRTNLSATCPTRG</sequence>
<gene>
    <name evidence="1" type="ORF">BD311DRAFT_246381</name>
</gene>
<name>A0A4Q9MQD9_9APHY</name>
<evidence type="ECO:0000313" key="1">
    <source>
        <dbReference type="EMBL" id="TBU29929.1"/>
    </source>
</evidence>
<dbReference type="AlphaFoldDB" id="A0A4Q9MQD9"/>
<protein>
    <submittedName>
        <fullName evidence="1">Uncharacterized protein</fullName>
    </submittedName>
</protein>
<dbReference type="Proteomes" id="UP000292957">
    <property type="component" value="Unassembled WGS sequence"/>
</dbReference>
<reference evidence="1" key="1">
    <citation type="submission" date="2019-01" db="EMBL/GenBank/DDBJ databases">
        <title>Draft genome sequences of three monokaryotic isolates of the white-rot basidiomycete fungus Dichomitus squalens.</title>
        <authorList>
            <consortium name="DOE Joint Genome Institute"/>
            <person name="Lopez S.C."/>
            <person name="Andreopoulos B."/>
            <person name="Pangilinan J."/>
            <person name="Lipzen A."/>
            <person name="Riley R."/>
            <person name="Ahrendt S."/>
            <person name="Ng V."/>
            <person name="Barry K."/>
            <person name="Daum C."/>
            <person name="Grigoriev I.V."/>
            <person name="Hilden K.S."/>
            <person name="Makela M.R."/>
            <person name="de Vries R.P."/>
        </authorList>
    </citation>
    <scope>NUCLEOTIDE SEQUENCE [LARGE SCALE GENOMIC DNA]</scope>
    <source>
        <strain evidence="1">OM18370.1</strain>
    </source>
</reference>